<accession>A0A1H3T2S5</accession>
<keyword evidence="1" id="KW-0472">Membrane</keyword>
<dbReference type="AlphaFoldDB" id="A0A1H3T2S5"/>
<keyword evidence="3" id="KW-1185">Reference proteome</keyword>
<dbReference type="EMBL" id="FNON01000017">
    <property type="protein sequence ID" value="SDZ44673.1"/>
    <property type="molecule type" value="Genomic_DNA"/>
</dbReference>
<feature type="transmembrane region" description="Helical" evidence="1">
    <location>
        <begin position="27"/>
        <end position="48"/>
    </location>
</feature>
<proteinExistence type="predicted"/>
<name>A0A1H3T2S5_9PSEU</name>
<dbReference type="RefSeq" id="WP_176969052.1">
    <property type="nucleotide sequence ID" value="NZ_FNON01000017.1"/>
</dbReference>
<evidence type="ECO:0000313" key="2">
    <source>
        <dbReference type="EMBL" id="SDZ44673.1"/>
    </source>
</evidence>
<dbReference type="STRING" id="589385.SAMN05421504_11755"/>
<keyword evidence="1" id="KW-1133">Transmembrane helix</keyword>
<gene>
    <name evidence="2" type="ORF">SAMN05421504_11755</name>
</gene>
<evidence type="ECO:0000313" key="3">
    <source>
        <dbReference type="Proteomes" id="UP000199515"/>
    </source>
</evidence>
<dbReference type="Proteomes" id="UP000199515">
    <property type="component" value="Unassembled WGS sequence"/>
</dbReference>
<keyword evidence="1" id="KW-0812">Transmembrane</keyword>
<protein>
    <submittedName>
        <fullName evidence="2">Uncharacterized protein</fullName>
    </submittedName>
</protein>
<reference evidence="2 3" key="1">
    <citation type="submission" date="2016-10" db="EMBL/GenBank/DDBJ databases">
        <authorList>
            <person name="de Groot N.N."/>
        </authorList>
    </citation>
    <scope>NUCLEOTIDE SEQUENCE [LARGE SCALE GENOMIC DNA]</scope>
    <source>
        <strain evidence="2 3">CPCC 202699</strain>
    </source>
</reference>
<sequence length="58" mass="6355">MNKNDLLKLAADKAQEKIKGGAMTGKAWIGLLAVGLLVLMGFLAYRLILIELITQLRD</sequence>
<evidence type="ECO:0000256" key="1">
    <source>
        <dbReference type="SAM" id="Phobius"/>
    </source>
</evidence>
<organism evidence="2 3">
    <name type="scientific">Amycolatopsis xylanica</name>
    <dbReference type="NCBI Taxonomy" id="589385"/>
    <lineage>
        <taxon>Bacteria</taxon>
        <taxon>Bacillati</taxon>
        <taxon>Actinomycetota</taxon>
        <taxon>Actinomycetes</taxon>
        <taxon>Pseudonocardiales</taxon>
        <taxon>Pseudonocardiaceae</taxon>
        <taxon>Amycolatopsis</taxon>
    </lineage>
</organism>